<organism evidence="2 3">
    <name type="scientific">Paraburkholderia sabiae</name>
    <dbReference type="NCBI Taxonomy" id="273251"/>
    <lineage>
        <taxon>Bacteria</taxon>
        <taxon>Pseudomonadati</taxon>
        <taxon>Pseudomonadota</taxon>
        <taxon>Betaproteobacteria</taxon>
        <taxon>Burkholderiales</taxon>
        <taxon>Burkholderiaceae</taxon>
        <taxon>Paraburkholderia</taxon>
    </lineage>
</organism>
<keyword evidence="3" id="KW-1185">Reference proteome</keyword>
<evidence type="ECO:0000313" key="3">
    <source>
        <dbReference type="Proteomes" id="UP001494588"/>
    </source>
</evidence>
<evidence type="ECO:0000313" key="2">
    <source>
        <dbReference type="EMBL" id="MEM5290446.1"/>
    </source>
</evidence>
<protein>
    <submittedName>
        <fullName evidence="2">Uncharacterized protein</fullName>
    </submittedName>
</protein>
<dbReference type="RefSeq" id="WP_201651946.1">
    <property type="nucleotide sequence ID" value="NZ_CAJHCS010000014.1"/>
</dbReference>
<evidence type="ECO:0000256" key="1">
    <source>
        <dbReference type="SAM" id="MobiDB-lite"/>
    </source>
</evidence>
<dbReference type="Gene3D" id="1.20.90.10">
    <property type="entry name" value="Phospholipase A2 domain"/>
    <property type="match status" value="1"/>
</dbReference>
<feature type="region of interest" description="Disordered" evidence="1">
    <location>
        <begin position="726"/>
        <end position="748"/>
    </location>
</feature>
<sequence length="748" mass="81223">MVPVQGLKAYRAHALIQRSATRLSMTALFTTVCVLSGCKPFVDWSANKVYASLSEPWESEAPRTFTSYPSSPTTQAIIGAGGRSLDCSIPSWADIAFRRPSSQLSDVRLRFRQACVLHDFCYRHGLATYGYTQNDCDVMLQQSSYRLCRQVFAKDSTDSPGKPSSDNPFSFCETEAKKVLLGVALGGAGSYMGPDRSTYFEYDPMPYAADDYVIARAVPPGSHAGAPAADMGIRTFYFKRNTVTMSALVERDGLASTWNTPNVVPFPDRRIATPPQWAHSPGAPMLASVARDNFANTSVRVFKFLYDSPSPDSPFVIESCDPQKGMQCSQVGDVSVSKLAVVGQRAGLLSLSHRGCLPPRGNKTCPGVTPELVWQDFGSPNVERPYQFDTRSVQGNARFLQHDFLLENDATGSATHAWVLARGITVTPDGHDYAESVAGSATPCSNAVADYRECVAVTRQELKPGGTVERSVIRAREKNEPLSVIRLADGSPLLVGLEWDDTDFDRVVAGKLPRSAPAFRYWSVADALEHGSAGHTAPLPDETKDGFMDMPATIANVSGTGQPILVLTRINAAAREETGSAQEQAKTDTARTFDDEHATIEVLVARIDGGAGKTVGVTQTGRAYCSINLRDQLFLQDSRGARMITEHANRSYDQPATSTIKVGSAEWRKGLLELAQRWKMSQVLVSESPDDNAAELMLVTIVFKGFTDMSVQLRLHTNANEARFSAQRGGKRFASCGEGKAPPLAPAN</sequence>
<reference evidence="2 3" key="1">
    <citation type="submission" date="2024-01" db="EMBL/GenBank/DDBJ databases">
        <title>The diversity of rhizobia nodulating Mimosa spp. in eleven states of Brazil covering several biomes is determined by host plant, location, and edaphic factors.</title>
        <authorList>
            <person name="Rouws L."/>
            <person name="Barauna A."/>
            <person name="Beukes C."/>
            <person name="De Faria S.M."/>
            <person name="Gross E."/>
            <person name="Dos Reis Junior F.B."/>
            <person name="Simon M."/>
            <person name="Maluk M."/>
            <person name="Odee D.W."/>
            <person name="Kenicer G."/>
            <person name="Young J.P.W."/>
            <person name="Reis V.M."/>
            <person name="Zilli J."/>
            <person name="James E.K."/>
        </authorList>
    </citation>
    <scope>NUCLEOTIDE SEQUENCE [LARGE SCALE GENOMIC DNA]</scope>
    <source>
        <strain evidence="2 3">JPY77</strain>
    </source>
</reference>
<proteinExistence type="predicted"/>
<gene>
    <name evidence="2" type="ORF">V4C55_32460</name>
</gene>
<dbReference type="Proteomes" id="UP001494588">
    <property type="component" value="Unassembled WGS sequence"/>
</dbReference>
<dbReference type="InterPro" id="IPR036444">
    <property type="entry name" value="PLipase_A2_dom_sf"/>
</dbReference>
<name>A0ABU9QLU1_9BURK</name>
<dbReference type="EMBL" id="JAZHGC010000036">
    <property type="protein sequence ID" value="MEM5290446.1"/>
    <property type="molecule type" value="Genomic_DNA"/>
</dbReference>
<comment type="caution">
    <text evidence="2">The sequence shown here is derived from an EMBL/GenBank/DDBJ whole genome shotgun (WGS) entry which is preliminary data.</text>
</comment>
<accession>A0ABU9QLU1</accession>